<name>A0AAV6TPL7_9ARAC</name>
<dbReference type="InterPro" id="IPR016186">
    <property type="entry name" value="C-type_lectin-like/link_sf"/>
</dbReference>
<evidence type="ECO:0000313" key="2">
    <source>
        <dbReference type="Proteomes" id="UP000827092"/>
    </source>
</evidence>
<gene>
    <name evidence="1" type="ORF">JTE90_014522</name>
</gene>
<organism evidence="1 2">
    <name type="scientific">Oedothorax gibbosus</name>
    <dbReference type="NCBI Taxonomy" id="931172"/>
    <lineage>
        <taxon>Eukaryota</taxon>
        <taxon>Metazoa</taxon>
        <taxon>Ecdysozoa</taxon>
        <taxon>Arthropoda</taxon>
        <taxon>Chelicerata</taxon>
        <taxon>Arachnida</taxon>
        <taxon>Araneae</taxon>
        <taxon>Araneomorphae</taxon>
        <taxon>Entelegynae</taxon>
        <taxon>Araneoidea</taxon>
        <taxon>Linyphiidae</taxon>
        <taxon>Erigoninae</taxon>
        <taxon>Oedothorax</taxon>
    </lineage>
</organism>
<keyword evidence="2" id="KW-1185">Reference proteome</keyword>
<dbReference type="EMBL" id="JAFNEN010001421">
    <property type="protein sequence ID" value="KAG8173925.1"/>
    <property type="molecule type" value="Genomic_DNA"/>
</dbReference>
<evidence type="ECO:0000313" key="1">
    <source>
        <dbReference type="EMBL" id="KAG8173925.1"/>
    </source>
</evidence>
<dbReference type="SUPFAM" id="SSF56436">
    <property type="entry name" value="C-type lectin-like"/>
    <property type="match status" value="1"/>
</dbReference>
<dbReference type="Proteomes" id="UP000827092">
    <property type="component" value="Unassembled WGS sequence"/>
</dbReference>
<sequence>MGASCLWLRKNLGGNGISSDHVLELNSVSHTGQVEPGSCFQKITGSVPTEVVLKDVSMEVHAGEVMAVLGSKACEERSLYPLRYVSYYGRCLAIPNKEKYNDAVNMCKYQMKGHVATYKTEDESNAIAETVLNSQQTLDGGIFAGLRKSDDGEWEFADGRVLAALLEKLLF</sequence>
<dbReference type="InterPro" id="IPR016187">
    <property type="entry name" value="CTDL_fold"/>
</dbReference>
<reference evidence="1 2" key="1">
    <citation type="journal article" date="2022" name="Nat. Ecol. Evol.">
        <title>A masculinizing supergene underlies an exaggerated male reproductive morph in a spider.</title>
        <authorList>
            <person name="Hendrickx F."/>
            <person name="De Corte Z."/>
            <person name="Sonet G."/>
            <person name="Van Belleghem S.M."/>
            <person name="Kostlbacher S."/>
            <person name="Vangestel C."/>
        </authorList>
    </citation>
    <scope>NUCLEOTIDE SEQUENCE [LARGE SCALE GENOMIC DNA]</scope>
    <source>
        <strain evidence="1">W744_W776</strain>
    </source>
</reference>
<accession>A0AAV6TPL7</accession>
<protein>
    <recommendedName>
        <fullName evidence="3">C-type lectin domain-containing protein</fullName>
    </recommendedName>
</protein>
<comment type="caution">
    <text evidence="1">The sequence shown here is derived from an EMBL/GenBank/DDBJ whole genome shotgun (WGS) entry which is preliminary data.</text>
</comment>
<dbReference type="AlphaFoldDB" id="A0AAV6TPL7"/>
<dbReference type="Gene3D" id="3.10.100.10">
    <property type="entry name" value="Mannose-Binding Protein A, subunit A"/>
    <property type="match status" value="1"/>
</dbReference>
<evidence type="ECO:0008006" key="3">
    <source>
        <dbReference type="Google" id="ProtNLM"/>
    </source>
</evidence>
<proteinExistence type="predicted"/>